<feature type="non-terminal residue" evidence="1">
    <location>
        <position position="50"/>
    </location>
</feature>
<evidence type="ECO:0000313" key="1">
    <source>
        <dbReference type="EMBL" id="MCI87903.1"/>
    </source>
</evidence>
<sequence length="50" mass="5117">ASAGGDGVTQEDVEVSAASVEVPRPVCCSKAKKGKVLPPTLWDVDFDSLG</sequence>
<accession>A0A392VKB7</accession>
<reference evidence="1 2" key="1">
    <citation type="journal article" date="2018" name="Front. Plant Sci.">
        <title>Red Clover (Trifolium pratense) and Zigzag Clover (T. medium) - A Picture of Genomic Similarities and Differences.</title>
        <authorList>
            <person name="Dluhosova J."/>
            <person name="Istvanek J."/>
            <person name="Nedelnik J."/>
            <person name="Repkova J."/>
        </authorList>
    </citation>
    <scope>NUCLEOTIDE SEQUENCE [LARGE SCALE GENOMIC DNA]</scope>
    <source>
        <strain evidence="2">cv. 10/8</strain>
        <tissue evidence="1">Leaf</tissue>
    </source>
</reference>
<keyword evidence="2" id="KW-1185">Reference proteome</keyword>
<dbReference type="EMBL" id="LXQA011178607">
    <property type="protein sequence ID" value="MCI87903.1"/>
    <property type="molecule type" value="Genomic_DNA"/>
</dbReference>
<comment type="caution">
    <text evidence="1">The sequence shown here is derived from an EMBL/GenBank/DDBJ whole genome shotgun (WGS) entry which is preliminary data.</text>
</comment>
<dbReference type="AlphaFoldDB" id="A0A392VKB7"/>
<evidence type="ECO:0000313" key="2">
    <source>
        <dbReference type="Proteomes" id="UP000265520"/>
    </source>
</evidence>
<dbReference type="Proteomes" id="UP000265520">
    <property type="component" value="Unassembled WGS sequence"/>
</dbReference>
<name>A0A392VKB7_9FABA</name>
<protein>
    <submittedName>
        <fullName evidence="1">Uncharacterized protein</fullName>
    </submittedName>
</protein>
<organism evidence="1 2">
    <name type="scientific">Trifolium medium</name>
    <dbReference type="NCBI Taxonomy" id="97028"/>
    <lineage>
        <taxon>Eukaryota</taxon>
        <taxon>Viridiplantae</taxon>
        <taxon>Streptophyta</taxon>
        <taxon>Embryophyta</taxon>
        <taxon>Tracheophyta</taxon>
        <taxon>Spermatophyta</taxon>
        <taxon>Magnoliopsida</taxon>
        <taxon>eudicotyledons</taxon>
        <taxon>Gunneridae</taxon>
        <taxon>Pentapetalae</taxon>
        <taxon>rosids</taxon>
        <taxon>fabids</taxon>
        <taxon>Fabales</taxon>
        <taxon>Fabaceae</taxon>
        <taxon>Papilionoideae</taxon>
        <taxon>50 kb inversion clade</taxon>
        <taxon>NPAAA clade</taxon>
        <taxon>Hologalegina</taxon>
        <taxon>IRL clade</taxon>
        <taxon>Trifolieae</taxon>
        <taxon>Trifolium</taxon>
    </lineage>
</organism>
<feature type="non-terminal residue" evidence="1">
    <location>
        <position position="1"/>
    </location>
</feature>
<proteinExistence type="predicted"/>